<protein>
    <submittedName>
        <fullName evidence="2">Putative regulatory protein, FmdB family (Modular protein)</fullName>
    </submittedName>
</protein>
<sequence length="73" mass="7947">MPLFEFVCNKCNRKFETLVLSGDEKIECPECKNGEVTKQFSLFSAASNAAPSCGTADYCPSKTKHKCSGGCCR</sequence>
<dbReference type="RefSeq" id="WP_052571128.1">
    <property type="nucleotide sequence ID" value="NZ_CP009498.1"/>
</dbReference>
<name>A0A0G3WJQ6_9BACT</name>
<dbReference type="KEGG" id="epo:Epro_1139"/>
<dbReference type="AlphaFoldDB" id="A0A0G3WJQ6"/>
<proteinExistence type="predicted"/>
<dbReference type="SMART" id="SM00834">
    <property type="entry name" value="CxxC_CXXC_SSSS"/>
    <property type="match status" value="1"/>
</dbReference>
<organism evidence="2 3">
    <name type="scientific">Endomicrobium proavitum</name>
    <dbReference type="NCBI Taxonomy" id="1408281"/>
    <lineage>
        <taxon>Bacteria</taxon>
        <taxon>Pseudomonadati</taxon>
        <taxon>Elusimicrobiota</taxon>
        <taxon>Endomicrobiia</taxon>
        <taxon>Endomicrobiales</taxon>
        <taxon>Endomicrobiaceae</taxon>
        <taxon>Endomicrobium</taxon>
    </lineage>
</organism>
<evidence type="ECO:0000313" key="3">
    <source>
        <dbReference type="Proteomes" id="UP000035337"/>
    </source>
</evidence>
<dbReference type="InterPro" id="IPR013429">
    <property type="entry name" value="Regulatory_FmdB_Zinc_ribbon"/>
</dbReference>
<dbReference type="STRING" id="1408281.Epro_1139"/>
<evidence type="ECO:0000259" key="1">
    <source>
        <dbReference type="SMART" id="SM00834"/>
    </source>
</evidence>
<dbReference type="EMBL" id="CP009498">
    <property type="protein sequence ID" value="AKL98518.1"/>
    <property type="molecule type" value="Genomic_DNA"/>
</dbReference>
<dbReference type="Proteomes" id="UP000035337">
    <property type="component" value="Chromosome"/>
</dbReference>
<reference evidence="2 3" key="1">
    <citation type="submission" date="2014-09" db="EMBL/GenBank/DDBJ databases">
        <title>Complete genome sequence of Endomicrobium proavitum.</title>
        <authorList>
            <person name="Zheng H."/>
        </authorList>
    </citation>
    <scope>NUCLEOTIDE SEQUENCE [LARGE SCALE GENOMIC DNA]</scope>
    <source>
        <strain evidence="2 3">Rsa215</strain>
    </source>
</reference>
<accession>A0A0G3WJQ6</accession>
<evidence type="ECO:0000313" key="2">
    <source>
        <dbReference type="EMBL" id="AKL98518.1"/>
    </source>
</evidence>
<gene>
    <name evidence="2" type="primary">fmdB</name>
    <name evidence="2" type="ORF">Epro_1139</name>
</gene>
<dbReference type="NCBIfam" id="TIGR02605">
    <property type="entry name" value="CxxC_CxxC_SSSS"/>
    <property type="match status" value="1"/>
</dbReference>
<dbReference type="Pfam" id="PF09723">
    <property type="entry name" value="Zn_ribbon_8"/>
    <property type="match status" value="1"/>
</dbReference>
<dbReference type="OrthoDB" id="9813321at2"/>
<keyword evidence="3" id="KW-1185">Reference proteome</keyword>
<feature type="domain" description="Putative regulatory protein FmdB zinc ribbon" evidence="1">
    <location>
        <begin position="1"/>
        <end position="41"/>
    </location>
</feature>